<proteinExistence type="predicted"/>
<feature type="compositionally biased region" description="Low complexity" evidence="1">
    <location>
        <begin position="10"/>
        <end position="34"/>
    </location>
</feature>
<evidence type="ECO:0000256" key="1">
    <source>
        <dbReference type="SAM" id="MobiDB-lite"/>
    </source>
</evidence>
<evidence type="ECO:0000313" key="2">
    <source>
        <dbReference type="EMBL" id="KAK7882312.1"/>
    </source>
</evidence>
<reference evidence="3" key="1">
    <citation type="submission" date="2024-04" db="EMBL/GenBank/DDBJ databases">
        <title>Salinicola lusitanus LLJ914,a marine bacterium isolated from the Okinawa Trough.</title>
        <authorList>
            <person name="Li J."/>
        </authorList>
    </citation>
    <scope>NUCLEOTIDE SEQUENCE [LARGE SCALE GENOMIC DNA]</scope>
</reference>
<feature type="region of interest" description="Disordered" evidence="1">
    <location>
        <begin position="57"/>
        <end position="99"/>
    </location>
</feature>
<sequence length="171" mass="18313">MPNLTPPPSSASQQPPSACLVVPPSLSPVTPCSPHRLDSKSLLDSTVSEEVDLLGCLLPAPHSPQKPNSLTSSPLFSSKSNGGDRRLKQSPSAPLIPHSFSPCPSTLSLPLSLDSRIRHGDTSQTAFWCNSRKHQAEGRAACGSHEMEMQERGHTDAVKSSTEHISFIDEE</sequence>
<protein>
    <submittedName>
        <fullName evidence="2">Uncharacterized protein</fullName>
    </submittedName>
</protein>
<feature type="region of interest" description="Disordered" evidence="1">
    <location>
        <begin position="152"/>
        <end position="171"/>
    </location>
</feature>
<keyword evidence="3" id="KW-1185">Reference proteome</keyword>
<gene>
    <name evidence="2" type="ORF">WMY93_028486</name>
</gene>
<organism evidence="2 3">
    <name type="scientific">Mugilogobius chulae</name>
    <name type="common">yellowstripe goby</name>
    <dbReference type="NCBI Taxonomy" id="88201"/>
    <lineage>
        <taxon>Eukaryota</taxon>
        <taxon>Metazoa</taxon>
        <taxon>Chordata</taxon>
        <taxon>Craniata</taxon>
        <taxon>Vertebrata</taxon>
        <taxon>Euteleostomi</taxon>
        <taxon>Actinopterygii</taxon>
        <taxon>Neopterygii</taxon>
        <taxon>Teleostei</taxon>
        <taxon>Neoteleostei</taxon>
        <taxon>Acanthomorphata</taxon>
        <taxon>Gobiaria</taxon>
        <taxon>Gobiiformes</taxon>
        <taxon>Gobioidei</taxon>
        <taxon>Gobiidae</taxon>
        <taxon>Gobionellinae</taxon>
        <taxon>Mugilogobius</taxon>
    </lineage>
</organism>
<dbReference type="AlphaFoldDB" id="A0AAW0MT36"/>
<dbReference type="Proteomes" id="UP001460270">
    <property type="component" value="Unassembled WGS sequence"/>
</dbReference>
<evidence type="ECO:0000313" key="3">
    <source>
        <dbReference type="Proteomes" id="UP001460270"/>
    </source>
</evidence>
<name>A0AAW0MT36_9GOBI</name>
<feature type="compositionally biased region" description="Low complexity" evidence="1">
    <location>
        <begin position="67"/>
        <end position="81"/>
    </location>
</feature>
<comment type="caution">
    <text evidence="2">The sequence shown here is derived from an EMBL/GenBank/DDBJ whole genome shotgun (WGS) entry which is preliminary data.</text>
</comment>
<feature type="region of interest" description="Disordered" evidence="1">
    <location>
        <begin position="1"/>
        <end position="39"/>
    </location>
</feature>
<accession>A0AAW0MT36</accession>
<dbReference type="EMBL" id="JBBPFD010000021">
    <property type="protein sequence ID" value="KAK7882312.1"/>
    <property type="molecule type" value="Genomic_DNA"/>
</dbReference>